<dbReference type="RefSeq" id="WP_173236111.1">
    <property type="nucleotide sequence ID" value="NZ_AP022839.1"/>
</dbReference>
<proteinExistence type="predicted"/>
<dbReference type="AlphaFoldDB" id="A0A6F8T174"/>
<dbReference type="Gene3D" id="1.20.1280.50">
    <property type="match status" value="1"/>
</dbReference>
<protein>
    <recommendedName>
        <fullName evidence="2">F-box domain-containing protein</fullName>
    </recommendedName>
</protein>
<evidence type="ECO:0000313" key="3">
    <source>
        <dbReference type="EMBL" id="BCA94138.1"/>
    </source>
</evidence>
<dbReference type="InterPro" id="IPR001810">
    <property type="entry name" value="F-box_dom"/>
</dbReference>
<keyword evidence="1" id="KW-0472">Membrane</keyword>
<feature type="transmembrane region" description="Helical" evidence="1">
    <location>
        <begin position="123"/>
        <end position="143"/>
    </location>
</feature>
<dbReference type="Pfam" id="PF00646">
    <property type="entry name" value="F-box"/>
    <property type="match status" value="1"/>
</dbReference>
<feature type="transmembrane region" description="Helical" evidence="1">
    <location>
        <begin position="149"/>
        <end position="175"/>
    </location>
</feature>
<dbReference type="EMBL" id="AP022839">
    <property type="protein sequence ID" value="BCA94138.1"/>
    <property type="molecule type" value="Genomic_DNA"/>
</dbReference>
<dbReference type="KEGG" id="lant:TUM19329_04990"/>
<dbReference type="Proteomes" id="UP000502894">
    <property type="component" value="Chromosome"/>
</dbReference>
<keyword evidence="1" id="KW-0812">Transmembrane</keyword>
<sequence>MKSNEISRNKLDKLSHLPEPLISGVVSHLDLKGIANLAQVSSKMNSIVKRNVSKYELIFSKKNGVEETIPGTYSEIIKKLDLITTKERRLLELKNTITYKFKEKCLDDNLCLNQCATTNEDKALNLGVLLTLAVALPSTMSIFPLANYLGANGVCIGMSTVIGTVGCGMGTSFFCSRKIKTMEKEINQLNTESKDTPVSLSMTV</sequence>
<dbReference type="SUPFAM" id="SSF81383">
    <property type="entry name" value="F-box domain"/>
    <property type="match status" value="1"/>
</dbReference>
<organism evidence="3 4">
    <name type="scientific">Legionella antarctica</name>
    <dbReference type="NCBI Taxonomy" id="2708020"/>
    <lineage>
        <taxon>Bacteria</taxon>
        <taxon>Pseudomonadati</taxon>
        <taxon>Pseudomonadota</taxon>
        <taxon>Gammaproteobacteria</taxon>
        <taxon>Legionellales</taxon>
        <taxon>Legionellaceae</taxon>
        <taxon>Legionella</taxon>
    </lineage>
</organism>
<keyword evidence="4" id="KW-1185">Reference proteome</keyword>
<feature type="domain" description="F-box" evidence="2">
    <location>
        <begin position="11"/>
        <end position="58"/>
    </location>
</feature>
<dbReference type="InterPro" id="IPR036047">
    <property type="entry name" value="F-box-like_dom_sf"/>
</dbReference>
<evidence type="ECO:0000256" key="1">
    <source>
        <dbReference type="SAM" id="Phobius"/>
    </source>
</evidence>
<reference evidence="3" key="1">
    <citation type="journal article" date="2020" name="Microbiol. Resour. Announc.">
        <title>Complete Genome Sequence of Novel Psychrotolerant Legionella Strain TUM19329, Isolated from Antarctic Lake Sediment.</title>
        <authorList>
            <person name="Shimada S."/>
            <person name="Nakai R."/>
            <person name="Aoki K."/>
            <person name="Shimoeda N."/>
            <person name="Ohno G."/>
            <person name="Miyazaki Y."/>
            <person name="Kudoh S."/>
            <person name="Imura S."/>
            <person name="Watanabe K."/>
            <person name="Ishii Y."/>
            <person name="Tateda K."/>
        </authorList>
    </citation>
    <scope>NUCLEOTIDE SEQUENCE [LARGE SCALE GENOMIC DNA]</scope>
    <source>
        <strain evidence="3">TUM19329</strain>
    </source>
</reference>
<evidence type="ECO:0000313" key="4">
    <source>
        <dbReference type="Proteomes" id="UP000502894"/>
    </source>
</evidence>
<gene>
    <name evidence="3" type="ORF">TUM19329_04990</name>
</gene>
<evidence type="ECO:0000259" key="2">
    <source>
        <dbReference type="PROSITE" id="PS50181"/>
    </source>
</evidence>
<accession>A0A6F8T174</accession>
<dbReference type="PROSITE" id="PS50181">
    <property type="entry name" value="FBOX"/>
    <property type="match status" value="1"/>
</dbReference>
<keyword evidence="1" id="KW-1133">Transmembrane helix</keyword>
<name>A0A6F8T174_9GAMM</name>